<keyword evidence="4" id="KW-0812">Transmembrane</keyword>
<feature type="transmembrane region" description="Helical" evidence="4">
    <location>
        <begin position="79"/>
        <end position="107"/>
    </location>
</feature>
<feature type="domain" description="RING-CH-type" evidence="5">
    <location>
        <begin position="7"/>
        <end position="75"/>
    </location>
</feature>
<feature type="transmembrane region" description="Helical" evidence="4">
    <location>
        <begin position="237"/>
        <end position="258"/>
    </location>
</feature>
<dbReference type="Gene3D" id="3.30.40.10">
    <property type="entry name" value="Zinc/RING finger domain, C3HC4 (zinc finger)"/>
    <property type="match status" value="1"/>
</dbReference>
<dbReference type="SMART" id="SM00744">
    <property type="entry name" value="RINGv"/>
    <property type="match status" value="1"/>
</dbReference>
<dbReference type="InterPro" id="IPR011016">
    <property type="entry name" value="Znf_RING-CH"/>
</dbReference>
<evidence type="ECO:0000313" key="6">
    <source>
        <dbReference type="EMBL" id="RDB29260.1"/>
    </source>
</evidence>
<dbReference type="InParanoid" id="A0A369K715"/>
<keyword evidence="4" id="KW-1133">Transmembrane helix</keyword>
<dbReference type="AlphaFoldDB" id="A0A369K715"/>
<organism evidence="6 7">
    <name type="scientific">Hypsizygus marmoreus</name>
    <name type="common">White beech mushroom</name>
    <name type="synonym">Agaricus marmoreus</name>
    <dbReference type="NCBI Taxonomy" id="39966"/>
    <lineage>
        <taxon>Eukaryota</taxon>
        <taxon>Fungi</taxon>
        <taxon>Dikarya</taxon>
        <taxon>Basidiomycota</taxon>
        <taxon>Agaricomycotina</taxon>
        <taxon>Agaricomycetes</taxon>
        <taxon>Agaricomycetidae</taxon>
        <taxon>Agaricales</taxon>
        <taxon>Tricholomatineae</taxon>
        <taxon>Lyophyllaceae</taxon>
        <taxon>Hypsizygus</taxon>
    </lineage>
</organism>
<keyword evidence="7" id="KW-1185">Reference proteome</keyword>
<dbReference type="Pfam" id="PF12906">
    <property type="entry name" value="RINGv"/>
    <property type="match status" value="1"/>
</dbReference>
<dbReference type="PANTHER" id="PTHR46347">
    <property type="entry name" value="RING/FYVE/PHD ZINC FINGER SUPERFAMILY PROTEIN"/>
    <property type="match status" value="1"/>
</dbReference>
<reference evidence="6" key="1">
    <citation type="submission" date="2018-04" db="EMBL/GenBank/DDBJ databases">
        <title>Whole genome sequencing of Hypsizygus marmoreus.</title>
        <authorList>
            <person name="Choi I.-G."/>
            <person name="Min B."/>
            <person name="Kim J.-G."/>
            <person name="Kim S."/>
            <person name="Oh Y.-L."/>
            <person name="Kong W.-S."/>
            <person name="Park H."/>
            <person name="Jeong J."/>
            <person name="Song E.-S."/>
        </authorList>
    </citation>
    <scope>NUCLEOTIDE SEQUENCE [LARGE SCALE GENOMIC DNA]</scope>
    <source>
        <strain evidence="6">51987-8</strain>
    </source>
</reference>
<keyword evidence="3" id="KW-0862">Zinc</keyword>
<dbReference type="SUPFAM" id="SSF57850">
    <property type="entry name" value="RING/U-box"/>
    <property type="match status" value="1"/>
</dbReference>
<evidence type="ECO:0000256" key="1">
    <source>
        <dbReference type="ARBA" id="ARBA00022723"/>
    </source>
</evidence>
<protein>
    <submittedName>
        <fullName evidence="6">E3 ubiquitin-protein ligase MARCH4</fullName>
    </submittedName>
</protein>
<dbReference type="CDD" id="cd16495">
    <property type="entry name" value="RING_CH-C4HC3_MARCH"/>
    <property type="match status" value="1"/>
</dbReference>
<keyword evidence="4" id="KW-0472">Membrane</keyword>
<evidence type="ECO:0000256" key="4">
    <source>
        <dbReference type="SAM" id="Phobius"/>
    </source>
</evidence>
<keyword evidence="1" id="KW-0479">Metal-binding</keyword>
<gene>
    <name evidence="6" type="primary">MARCH4</name>
    <name evidence="6" type="ORF">Hypma_015629</name>
</gene>
<dbReference type="PANTHER" id="PTHR46347:SF1">
    <property type="entry name" value="RING_FYVE_PHD ZINC FINGER SUPERFAMILY PROTEIN"/>
    <property type="match status" value="1"/>
</dbReference>
<dbReference type="PROSITE" id="PS51292">
    <property type="entry name" value="ZF_RING_CH"/>
    <property type="match status" value="1"/>
</dbReference>
<evidence type="ECO:0000313" key="7">
    <source>
        <dbReference type="Proteomes" id="UP000076154"/>
    </source>
</evidence>
<name>A0A369K715_HYPMA</name>
<evidence type="ECO:0000256" key="2">
    <source>
        <dbReference type="ARBA" id="ARBA00022771"/>
    </source>
</evidence>
<evidence type="ECO:0000256" key="3">
    <source>
        <dbReference type="ARBA" id="ARBA00022833"/>
    </source>
</evidence>
<dbReference type="EMBL" id="LUEZ02000010">
    <property type="protein sequence ID" value="RDB29260.1"/>
    <property type="molecule type" value="Genomic_DNA"/>
</dbReference>
<sequence length="280" mass="31471">MPEETPTNPEEEKQCRICLDGVDAERELGRLIRPCLCKGSISYVHLKCLHTWRITSPSKSAFFSCPQCHYKYRFSRTRFAGIAANPVIVGGLSGLVFTSIVMLASFITTFFMSAFEEPTHAYYFSSYFYVSPFSLAQDLITAALRILRDEDAVGLFDDNLLPRMKSQVKAGSGAFIPAEPRQRGIFVRFIRRFILGLPMVGAGSLVHMLLTAPILGPLQWLARQRGGRRRREQSRDIAAMVILALLIVGAVRALYKVYQITESTTKRLLLRAEDAILEVN</sequence>
<comment type="caution">
    <text evidence="6">The sequence shown here is derived from an EMBL/GenBank/DDBJ whole genome shotgun (WGS) entry which is preliminary data.</text>
</comment>
<accession>A0A369K715</accession>
<keyword evidence="2" id="KW-0863">Zinc-finger</keyword>
<proteinExistence type="predicted"/>
<dbReference type="InterPro" id="IPR013083">
    <property type="entry name" value="Znf_RING/FYVE/PHD"/>
</dbReference>
<dbReference type="OrthoDB" id="264354at2759"/>
<evidence type="ECO:0000259" key="5">
    <source>
        <dbReference type="PROSITE" id="PS51292"/>
    </source>
</evidence>
<dbReference type="GO" id="GO:0008270">
    <property type="term" value="F:zinc ion binding"/>
    <property type="evidence" value="ECO:0007669"/>
    <property type="project" value="UniProtKB-KW"/>
</dbReference>
<dbReference type="Proteomes" id="UP000076154">
    <property type="component" value="Unassembled WGS sequence"/>
</dbReference>
<feature type="transmembrane region" description="Helical" evidence="4">
    <location>
        <begin position="193"/>
        <end position="217"/>
    </location>
</feature>
<dbReference type="STRING" id="39966.A0A369K715"/>